<dbReference type="EMBL" id="RLIH01000001">
    <property type="protein sequence ID" value="RVU55670.1"/>
    <property type="molecule type" value="Genomic_DNA"/>
</dbReference>
<evidence type="ECO:0000313" key="3">
    <source>
        <dbReference type="Proteomes" id="UP000288812"/>
    </source>
</evidence>
<evidence type="ECO:0000256" key="1">
    <source>
        <dbReference type="SAM" id="Phobius"/>
    </source>
</evidence>
<keyword evidence="1" id="KW-0812">Transmembrane</keyword>
<dbReference type="RefSeq" id="WP_127722612.1">
    <property type="nucleotide sequence ID" value="NZ_RLIH01000001.1"/>
</dbReference>
<evidence type="ECO:0000313" key="2">
    <source>
        <dbReference type="EMBL" id="RVU55670.1"/>
    </source>
</evidence>
<proteinExistence type="predicted"/>
<sequence>MDSTSIMALIFIVVGVIFFYGGYLIGKKHKIELLRPFLYKNVRKKERDKYCEEFALVIYFLALGMAAIGLSYFFNIVKLGNIVFILSIAVAVINFFIVQKKYN</sequence>
<name>A0A437S974_9FIRM</name>
<keyword evidence="3" id="KW-1185">Reference proteome</keyword>
<evidence type="ECO:0008006" key="4">
    <source>
        <dbReference type="Google" id="ProtNLM"/>
    </source>
</evidence>
<reference evidence="2 3" key="1">
    <citation type="submission" date="2018-11" db="EMBL/GenBank/DDBJ databases">
        <title>Genome sequencing and assembly of Anaerosphaera sp. nov., GS7-6-2.</title>
        <authorList>
            <person name="Rettenmaier R."/>
            <person name="Liebl W."/>
            <person name="Zverlov V."/>
        </authorList>
    </citation>
    <scope>NUCLEOTIDE SEQUENCE [LARGE SCALE GENOMIC DNA]</scope>
    <source>
        <strain evidence="2 3">GS7-6-2</strain>
    </source>
</reference>
<comment type="caution">
    <text evidence="2">The sequence shown here is derived from an EMBL/GenBank/DDBJ whole genome shotgun (WGS) entry which is preliminary data.</text>
</comment>
<gene>
    <name evidence="2" type="ORF">EF514_00195</name>
</gene>
<dbReference type="OrthoDB" id="9865068at2"/>
<organism evidence="2 3">
    <name type="scientific">Anaerosphaera multitolerans</name>
    <dbReference type="NCBI Taxonomy" id="2487351"/>
    <lineage>
        <taxon>Bacteria</taxon>
        <taxon>Bacillati</taxon>
        <taxon>Bacillota</taxon>
        <taxon>Tissierellia</taxon>
        <taxon>Tissierellales</taxon>
        <taxon>Peptoniphilaceae</taxon>
        <taxon>Anaerosphaera</taxon>
    </lineage>
</organism>
<protein>
    <recommendedName>
        <fullName evidence="4">DUF3784 domain-containing protein</fullName>
    </recommendedName>
</protein>
<feature type="transmembrane region" description="Helical" evidence="1">
    <location>
        <begin position="79"/>
        <end position="98"/>
    </location>
</feature>
<feature type="transmembrane region" description="Helical" evidence="1">
    <location>
        <begin position="54"/>
        <end position="73"/>
    </location>
</feature>
<keyword evidence="1" id="KW-0472">Membrane</keyword>
<dbReference type="AlphaFoldDB" id="A0A437S974"/>
<accession>A0A437S974</accession>
<dbReference type="Proteomes" id="UP000288812">
    <property type="component" value="Unassembled WGS sequence"/>
</dbReference>
<keyword evidence="1" id="KW-1133">Transmembrane helix</keyword>
<feature type="transmembrane region" description="Helical" evidence="1">
    <location>
        <begin position="6"/>
        <end position="25"/>
    </location>
</feature>